<dbReference type="GO" id="GO:0022857">
    <property type="term" value="F:transmembrane transporter activity"/>
    <property type="evidence" value="ECO:0007669"/>
    <property type="project" value="InterPro"/>
</dbReference>
<keyword evidence="4 6" id="KW-0472">Membrane</keyword>
<reference evidence="8" key="1">
    <citation type="journal article" date="2023" name="Mol. Phylogenet. Evol.">
        <title>Genome-scale phylogeny and comparative genomics of the fungal order Sordariales.</title>
        <authorList>
            <person name="Hensen N."/>
            <person name="Bonometti L."/>
            <person name="Westerberg I."/>
            <person name="Brannstrom I.O."/>
            <person name="Guillou S."/>
            <person name="Cros-Aarteil S."/>
            <person name="Calhoun S."/>
            <person name="Haridas S."/>
            <person name="Kuo A."/>
            <person name="Mondo S."/>
            <person name="Pangilinan J."/>
            <person name="Riley R."/>
            <person name="LaButti K."/>
            <person name="Andreopoulos B."/>
            <person name="Lipzen A."/>
            <person name="Chen C."/>
            <person name="Yan M."/>
            <person name="Daum C."/>
            <person name="Ng V."/>
            <person name="Clum A."/>
            <person name="Steindorff A."/>
            <person name="Ohm R.A."/>
            <person name="Martin F."/>
            <person name="Silar P."/>
            <person name="Natvig D.O."/>
            <person name="Lalanne C."/>
            <person name="Gautier V."/>
            <person name="Ament-Velasquez S.L."/>
            <person name="Kruys A."/>
            <person name="Hutchinson M.I."/>
            <person name="Powell A.J."/>
            <person name="Barry K."/>
            <person name="Miller A.N."/>
            <person name="Grigoriev I.V."/>
            <person name="Debuchy R."/>
            <person name="Gladieux P."/>
            <person name="Hiltunen Thoren M."/>
            <person name="Johannesson H."/>
        </authorList>
    </citation>
    <scope>NUCLEOTIDE SEQUENCE</scope>
    <source>
        <strain evidence="8">CBS 118394</strain>
    </source>
</reference>
<dbReference type="InterPro" id="IPR020846">
    <property type="entry name" value="MFS_dom"/>
</dbReference>
<keyword evidence="3 6" id="KW-1133">Transmembrane helix</keyword>
<evidence type="ECO:0000313" key="9">
    <source>
        <dbReference type="Proteomes" id="UP001283341"/>
    </source>
</evidence>
<feature type="transmembrane region" description="Helical" evidence="6">
    <location>
        <begin position="159"/>
        <end position="183"/>
    </location>
</feature>
<evidence type="ECO:0000256" key="6">
    <source>
        <dbReference type="SAM" id="Phobius"/>
    </source>
</evidence>
<organism evidence="8 9">
    <name type="scientific">Apodospora peruviana</name>
    <dbReference type="NCBI Taxonomy" id="516989"/>
    <lineage>
        <taxon>Eukaryota</taxon>
        <taxon>Fungi</taxon>
        <taxon>Dikarya</taxon>
        <taxon>Ascomycota</taxon>
        <taxon>Pezizomycotina</taxon>
        <taxon>Sordariomycetes</taxon>
        <taxon>Sordariomycetidae</taxon>
        <taxon>Sordariales</taxon>
        <taxon>Lasiosphaeriaceae</taxon>
        <taxon>Apodospora</taxon>
    </lineage>
</organism>
<evidence type="ECO:0000256" key="3">
    <source>
        <dbReference type="ARBA" id="ARBA00022989"/>
    </source>
</evidence>
<comment type="caution">
    <text evidence="8">The sequence shown here is derived from an EMBL/GenBank/DDBJ whole genome shotgun (WGS) entry which is preliminary data.</text>
</comment>
<feature type="region of interest" description="Disordered" evidence="5">
    <location>
        <begin position="251"/>
        <end position="270"/>
    </location>
</feature>
<dbReference type="Proteomes" id="UP001283341">
    <property type="component" value="Unassembled WGS sequence"/>
</dbReference>
<dbReference type="EMBL" id="JAUEDM010000001">
    <property type="protein sequence ID" value="KAK3329762.1"/>
    <property type="molecule type" value="Genomic_DNA"/>
</dbReference>
<dbReference type="SUPFAM" id="SSF103473">
    <property type="entry name" value="MFS general substrate transporter"/>
    <property type="match status" value="1"/>
</dbReference>
<feature type="region of interest" description="Disordered" evidence="5">
    <location>
        <begin position="1"/>
        <end position="25"/>
    </location>
</feature>
<accession>A0AAE0MER9</accession>
<feature type="transmembrane region" description="Helical" evidence="6">
    <location>
        <begin position="464"/>
        <end position="484"/>
    </location>
</feature>
<dbReference type="Pfam" id="PF07690">
    <property type="entry name" value="MFS_1"/>
    <property type="match status" value="1"/>
</dbReference>
<dbReference type="InterPro" id="IPR036259">
    <property type="entry name" value="MFS_trans_sf"/>
</dbReference>
<dbReference type="Gene3D" id="1.20.1250.20">
    <property type="entry name" value="MFS general substrate transporter like domains"/>
    <property type="match status" value="1"/>
</dbReference>
<dbReference type="PANTHER" id="PTHR23507">
    <property type="entry name" value="ZGC:174356"/>
    <property type="match status" value="1"/>
</dbReference>
<evidence type="ECO:0000256" key="5">
    <source>
        <dbReference type="SAM" id="MobiDB-lite"/>
    </source>
</evidence>
<proteinExistence type="predicted"/>
<sequence length="511" mass="55400">MEDRQPDETSNLLDQDPAKKRPAAPDPLRTILSAAVVLLILQIASQLELVPETAILQDIICRKYYEGLDLDPSIQPDPVDRCKIEPVQAEVAYINGWTASLGIIPAMLVAVPYGTLADRIGRKPVLLLAIVGCFMNDIWIRLVYWFPDIFPLRTVWLGGLWQAIGGGATTLSSILFVLVADVCPPEQRTTAFSQIQSATLLSKLLFVPLGGYLSSVNPWLPMFIASIIMIVGFCVAVLFVPETLPFPAAPGNGNDEAPLPSSTSGNHDDDKQPLRIHLRKQLDHLATFGQWMLSNTRVGLVILCFFLFHLGEQASGTILLQYAAKRLGWTLGEASYLISLSAGVYLFVLAVMIPAMSTFLLHRLRLHETAKDKHIAQVSGVFLVVGSWTLFFAASWAVLVLGQFLTSLGYAITIPARSIVTSMVEQKHLGALYTAVSVLTYAGVLTGGPLFAATFQWGLRLENFWLGMPFFVAGACFVLALLAVSAAATGGRGEEVLDEVGSGDEESSVAA</sequence>
<dbReference type="InterPro" id="IPR011701">
    <property type="entry name" value="MFS"/>
</dbReference>
<evidence type="ECO:0000256" key="4">
    <source>
        <dbReference type="ARBA" id="ARBA00023136"/>
    </source>
</evidence>
<keyword evidence="9" id="KW-1185">Reference proteome</keyword>
<name>A0AAE0MER9_9PEZI</name>
<gene>
    <name evidence="8" type="ORF">B0H66DRAFT_37389</name>
</gene>
<evidence type="ECO:0000256" key="1">
    <source>
        <dbReference type="ARBA" id="ARBA00004141"/>
    </source>
</evidence>
<comment type="subcellular location">
    <subcellularLocation>
        <location evidence="1">Membrane</location>
        <topology evidence="1">Multi-pass membrane protein</topology>
    </subcellularLocation>
</comment>
<dbReference type="AlphaFoldDB" id="A0AAE0MER9"/>
<evidence type="ECO:0000313" key="8">
    <source>
        <dbReference type="EMBL" id="KAK3329762.1"/>
    </source>
</evidence>
<dbReference type="GO" id="GO:0016020">
    <property type="term" value="C:membrane"/>
    <property type="evidence" value="ECO:0007669"/>
    <property type="project" value="UniProtKB-SubCell"/>
</dbReference>
<protein>
    <submittedName>
        <fullName evidence="8">Major facilitator superfamily domain-containing protein</fullName>
    </submittedName>
</protein>
<feature type="transmembrane region" description="Helical" evidence="6">
    <location>
        <begin position="336"/>
        <end position="362"/>
    </location>
</feature>
<feature type="transmembrane region" description="Helical" evidence="6">
    <location>
        <begin position="432"/>
        <end position="452"/>
    </location>
</feature>
<dbReference type="PROSITE" id="PS50850">
    <property type="entry name" value="MFS"/>
    <property type="match status" value="1"/>
</dbReference>
<feature type="transmembrane region" description="Helical" evidence="6">
    <location>
        <begin position="300"/>
        <end position="324"/>
    </location>
</feature>
<feature type="transmembrane region" description="Helical" evidence="6">
    <location>
        <begin position="219"/>
        <end position="240"/>
    </location>
</feature>
<keyword evidence="2 6" id="KW-0812">Transmembrane</keyword>
<feature type="transmembrane region" description="Helical" evidence="6">
    <location>
        <begin position="94"/>
        <end position="113"/>
    </location>
</feature>
<dbReference type="PANTHER" id="PTHR23507:SF1">
    <property type="entry name" value="FI18259P1-RELATED"/>
    <property type="match status" value="1"/>
</dbReference>
<evidence type="ECO:0000259" key="7">
    <source>
        <dbReference type="PROSITE" id="PS50850"/>
    </source>
</evidence>
<feature type="transmembrane region" description="Helical" evidence="6">
    <location>
        <begin position="374"/>
        <end position="394"/>
    </location>
</feature>
<feature type="transmembrane region" description="Helical" evidence="6">
    <location>
        <begin position="125"/>
        <end position="147"/>
    </location>
</feature>
<feature type="domain" description="Major facilitator superfamily (MFS) profile" evidence="7">
    <location>
        <begin position="37"/>
        <end position="492"/>
    </location>
</feature>
<evidence type="ECO:0000256" key="2">
    <source>
        <dbReference type="ARBA" id="ARBA00022692"/>
    </source>
</evidence>
<reference evidence="8" key="2">
    <citation type="submission" date="2023-06" db="EMBL/GenBank/DDBJ databases">
        <authorList>
            <consortium name="Lawrence Berkeley National Laboratory"/>
            <person name="Haridas S."/>
            <person name="Hensen N."/>
            <person name="Bonometti L."/>
            <person name="Westerberg I."/>
            <person name="Brannstrom I.O."/>
            <person name="Guillou S."/>
            <person name="Cros-Aarteil S."/>
            <person name="Calhoun S."/>
            <person name="Kuo A."/>
            <person name="Mondo S."/>
            <person name="Pangilinan J."/>
            <person name="Riley R."/>
            <person name="Labutti K."/>
            <person name="Andreopoulos B."/>
            <person name="Lipzen A."/>
            <person name="Chen C."/>
            <person name="Yanf M."/>
            <person name="Daum C."/>
            <person name="Ng V."/>
            <person name="Clum A."/>
            <person name="Steindorff A."/>
            <person name="Ohm R."/>
            <person name="Martin F."/>
            <person name="Silar P."/>
            <person name="Natvig D."/>
            <person name="Lalanne C."/>
            <person name="Gautier V."/>
            <person name="Ament-Velasquez S.L."/>
            <person name="Kruys A."/>
            <person name="Hutchinson M.I."/>
            <person name="Powell A.J."/>
            <person name="Barry K."/>
            <person name="Miller A.N."/>
            <person name="Grigoriev I.V."/>
            <person name="Debuchy R."/>
            <person name="Gladieux P."/>
            <person name="Thoren M.H."/>
            <person name="Johannesson H."/>
        </authorList>
    </citation>
    <scope>NUCLEOTIDE SEQUENCE</scope>
    <source>
        <strain evidence="8">CBS 118394</strain>
    </source>
</reference>